<evidence type="ECO:0000313" key="12">
    <source>
        <dbReference type="EMBL" id="GAE33677.1"/>
    </source>
</evidence>
<dbReference type="SUPFAM" id="SSF47384">
    <property type="entry name" value="Homodimeric domain of signal transducing histidine kinase"/>
    <property type="match status" value="1"/>
</dbReference>
<evidence type="ECO:0000259" key="9">
    <source>
        <dbReference type="PROSITE" id="PS50109"/>
    </source>
</evidence>
<dbReference type="RefSeq" id="WP_052012913.1">
    <property type="nucleotide sequence ID" value="NZ_BAUV01000003.1"/>
</dbReference>
<dbReference type="InterPro" id="IPR005467">
    <property type="entry name" value="His_kinase_dom"/>
</dbReference>
<dbReference type="InterPro" id="IPR000700">
    <property type="entry name" value="PAS-assoc_C"/>
</dbReference>
<feature type="domain" description="PAC" evidence="11">
    <location>
        <begin position="91"/>
        <end position="148"/>
    </location>
</feature>
<keyword evidence="8" id="KW-0902">Two-component regulatory system</keyword>
<dbReference type="InterPro" id="IPR013767">
    <property type="entry name" value="PAS_fold"/>
</dbReference>
<evidence type="ECO:0000256" key="2">
    <source>
        <dbReference type="ARBA" id="ARBA00012438"/>
    </source>
</evidence>
<proteinExistence type="predicted"/>
<dbReference type="InterPro" id="IPR035965">
    <property type="entry name" value="PAS-like_dom_sf"/>
</dbReference>
<dbReference type="SMART" id="SM00091">
    <property type="entry name" value="PAS"/>
    <property type="match status" value="1"/>
</dbReference>
<dbReference type="PANTHER" id="PTHR43065">
    <property type="entry name" value="SENSOR HISTIDINE KINASE"/>
    <property type="match status" value="1"/>
</dbReference>
<keyword evidence="7" id="KW-0067">ATP-binding</keyword>
<dbReference type="OrthoDB" id="9815750at2"/>
<feature type="domain" description="Histidine kinase" evidence="9">
    <location>
        <begin position="161"/>
        <end position="366"/>
    </location>
</feature>
<dbReference type="SMART" id="SM00387">
    <property type="entry name" value="HATPase_c"/>
    <property type="match status" value="1"/>
</dbReference>
<evidence type="ECO:0000256" key="5">
    <source>
        <dbReference type="ARBA" id="ARBA00022741"/>
    </source>
</evidence>
<protein>
    <recommendedName>
        <fullName evidence="2">histidine kinase</fullName>
        <ecNumber evidence="2">2.7.13.3</ecNumber>
    </recommendedName>
</protein>
<dbReference type="STRING" id="1236973.JCM9157_698"/>
<evidence type="ECO:0000256" key="8">
    <source>
        <dbReference type="ARBA" id="ARBA00023012"/>
    </source>
</evidence>
<dbReference type="eggNOG" id="COG3852">
    <property type="taxonomic scope" value="Bacteria"/>
</dbReference>
<dbReference type="InterPro" id="IPR036890">
    <property type="entry name" value="HATPase_C_sf"/>
</dbReference>
<dbReference type="AlphaFoldDB" id="W4QP42"/>
<evidence type="ECO:0000259" key="10">
    <source>
        <dbReference type="PROSITE" id="PS50112"/>
    </source>
</evidence>
<dbReference type="PROSITE" id="PS50113">
    <property type="entry name" value="PAC"/>
    <property type="match status" value="1"/>
</dbReference>
<dbReference type="InterPro" id="IPR000014">
    <property type="entry name" value="PAS"/>
</dbReference>
<dbReference type="CDD" id="cd00082">
    <property type="entry name" value="HisKA"/>
    <property type="match status" value="1"/>
</dbReference>
<dbReference type="InterPro" id="IPR004358">
    <property type="entry name" value="Sig_transdc_His_kin-like_C"/>
</dbReference>
<evidence type="ECO:0000256" key="3">
    <source>
        <dbReference type="ARBA" id="ARBA00022553"/>
    </source>
</evidence>
<keyword evidence="6 12" id="KW-0418">Kinase</keyword>
<comment type="catalytic activity">
    <reaction evidence="1">
        <text>ATP + protein L-histidine = ADP + protein N-phospho-L-histidine.</text>
        <dbReference type="EC" id="2.7.13.3"/>
    </reaction>
</comment>
<dbReference type="InterPro" id="IPR001610">
    <property type="entry name" value="PAC"/>
</dbReference>
<dbReference type="CDD" id="cd00130">
    <property type="entry name" value="PAS"/>
    <property type="match status" value="1"/>
</dbReference>
<dbReference type="PANTHER" id="PTHR43065:SF10">
    <property type="entry name" value="PEROXIDE STRESS-ACTIVATED HISTIDINE KINASE MAK3"/>
    <property type="match status" value="1"/>
</dbReference>
<dbReference type="EC" id="2.7.13.3" evidence="2"/>
<keyword evidence="4" id="KW-0808">Transferase</keyword>
<dbReference type="Pfam" id="PF02518">
    <property type="entry name" value="HATPase_c"/>
    <property type="match status" value="1"/>
</dbReference>
<dbReference type="PROSITE" id="PS50112">
    <property type="entry name" value="PAS"/>
    <property type="match status" value="1"/>
</dbReference>
<gene>
    <name evidence="12" type="ORF">JCM9157_698</name>
</gene>
<dbReference type="Pfam" id="PF00989">
    <property type="entry name" value="PAS"/>
    <property type="match status" value="1"/>
</dbReference>
<dbReference type="SUPFAM" id="SSF55874">
    <property type="entry name" value="ATPase domain of HSP90 chaperone/DNA topoisomerase II/histidine kinase"/>
    <property type="match status" value="1"/>
</dbReference>
<dbReference type="Gene3D" id="3.30.565.10">
    <property type="entry name" value="Histidine kinase-like ATPase, C-terminal domain"/>
    <property type="match status" value="1"/>
</dbReference>
<keyword evidence="13" id="KW-1185">Reference proteome</keyword>
<dbReference type="Proteomes" id="UP000018896">
    <property type="component" value="Unassembled WGS sequence"/>
</dbReference>
<feature type="domain" description="PAS" evidence="10">
    <location>
        <begin position="25"/>
        <end position="70"/>
    </location>
</feature>
<evidence type="ECO:0000256" key="1">
    <source>
        <dbReference type="ARBA" id="ARBA00000085"/>
    </source>
</evidence>
<dbReference type="InterPro" id="IPR003661">
    <property type="entry name" value="HisK_dim/P_dom"/>
</dbReference>
<evidence type="ECO:0000256" key="6">
    <source>
        <dbReference type="ARBA" id="ARBA00022777"/>
    </source>
</evidence>
<dbReference type="Pfam" id="PF00512">
    <property type="entry name" value="HisKA"/>
    <property type="match status" value="1"/>
</dbReference>
<dbReference type="NCBIfam" id="TIGR00229">
    <property type="entry name" value="sensory_box"/>
    <property type="match status" value="1"/>
</dbReference>
<accession>W4QP42</accession>
<evidence type="ECO:0000259" key="11">
    <source>
        <dbReference type="PROSITE" id="PS50113"/>
    </source>
</evidence>
<dbReference type="InterPro" id="IPR036097">
    <property type="entry name" value="HisK_dim/P_sf"/>
</dbReference>
<dbReference type="SMART" id="SM00086">
    <property type="entry name" value="PAC"/>
    <property type="match status" value="1"/>
</dbReference>
<sequence length="373" mass="42395">MPNEQSAVDNLQNEIEKLHHINQLVLDSVAEGIYGIDLEANVIFWNKAAEQLTGFSITDFKSNNLHELIHHTNNKGEHVPIHQCPVYHALKDGESLFIEDDLFWRKDGSSFPVEFTVNPMLEKNQHVGTVITFRDMTEKKKTEAILQEWEKLSLVGQMSAGIAHEIRNPITSLKGFVQLIRSHNEFKEEYFNIMDSEFNRMESIIQELLSFSKPQLTNYQKHDLNQLILQVVMLMEPHATLKNIEIKTNLPSTPIFITCIDHQIKQVLINLVKNALEAIMDKGTISIKLNKQDSKAILQVRDDGMGMTAEQIEKVGNPFFSTKNSGTGLGMMITNNIIKHNHQGTLEIQSELKKGSTFTIKLPIDLNVAKMVD</sequence>
<evidence type="ECO:0000256" key="7">
    <source>
        <dbReference type="ARBA" id="ARBA00022840"/>
    </source>
</evidence>
<keyword evidence="3" id="KW-0597">Phosphoprotein</keyword>
<dbReference type="GO" id="GO:0005524">
    <property type="term" value="F:ATP binding"/>
    <property type="evidence" value="ECO:0007669"/>
    <property type="project" value="UniProtKB-KW"/>
</dbReference>
<dbReference type="SUPFAM" id="SSF55785">
    <property type="entry name" value="PYP-like sensor domain (PAS domain)"/>
    <property type="match status" value="1"/>
</dbReference>
<dbReference type="Gene3D" id="1.10.287.130">
    <property type="match status" value="1"/>
</dbReference>
<comment type="caution">
    <text evidence="12">The sequence shown here is derived from an EMBL/GenBank/DDBJ whole genome shotgun (WGS) entry which is preliminary data.</text>
</comment>
<dbReference type="GO" id="GO:0000155">
    <property type="term" value="F:phosphorelay sensor kinase activity"/>
    <property type="evidence" value="ECO:0007669"/>
    <property type="project" value="InterPro"/>
</dbReference>
<evidence type="ECO:0000256" key="4">
    <source>
        <dbReference type="ARBA" id="ARBA00022679"/>
    </source>
</evidence>
<name>W4QP42_HALA3</name>
<dbReference type="Gene3D" id="3.30.450.20">
    <property type="entry name" value="PAS domain"/>
    <property type="match status" value="1"/>
</dbReference>
<dbReference type="InterPro" id="IPR003594">
    <property type="entry name" value="HATPase_dom"/>
</dbReference>
<organism evidence="12 13">
    <name type="scientific">Halalkalibacter akibai (strain ATCC 43226 / DSM 21942 / CIP 109018 / JCM 9157 / 1139)</name>
    <name type="common">Bacillus akibai</name>
    <dbReference type="NCBI Taxonomy" id="1236973"/>
    <lineage>
        <taxon>Bacteria</taxon>
        <taxon>Bacillati</taxon>
        <taxon>Bacillota</taxon>
        <taxon>Bacilli</taxon>
        <taxon>Bacillales</taxon>
        <taxon>Bacillaceae</taxon>
        <taxon>Halalkalibacter</taxon>
    </lineage>
</organism>
<keyword evidence="5" id="KW-0547">Nucleotide-binding</keyword>
<dbReference type="PRINTS" id="PR00344">
    <property type="entry name" value="BCTRLSENSOR"/>
</dbReference>
<dbReference type="GO" id="GO:0006355">
    <property type="term" value="P:regulation of DNA-templated transcription"/>
    <property type="evidence" value="ECO:0007669"/>
    <property type="project" value="InterPro"/>
</dbReference>
<dbReference type="SMART" id="SM00388">
    <property type="entry name" value="HisKA"/>
    <property type="match status" value="1"/>
</dbReference>
<dbReference type="PROSITE" id="PS50109">
    <property type="entry name" value="HIS_KIN"/>
    <property type="match status" value="1"/>
</dbReference>
<evidence type="ECO:0000313" key="13">
    <source>
        <dbReference type="Proteomes" id="UP000018896"/>
    </source>
</evidence>
<dbReference type="EMBL" id="BAUV01000003">
    <property type="protein sequence ID" value="GAE33677.1"/>
    <property type="molecule type" value="Genomic_DNA"/>
</dbReference>
<reference evidence="12 13" key="1">
    <citation type="journal article" date="2014" name="Genome Announc.">
        <title>Draft Genome Sequences of Three Alkaliphilic Bacillus Strains, Bacillus wakoensis JCM 9140T, Bacillus akibai JCM 9157T, and Bacillus hemicellulosilyticus JCM 9152T.</title>
        <authorList>
            <person name="Yuki M."/>
            <person name="Oshima K."/>
            <person name="Suda W."/>
            <person name="Oshida Y."/>
            <person name="Kitamura K."/>
            <person name="Iida T."/>
            <person name="Hattori M."/>
            <person name="Ohkuma M."/>
        </authorList>
    </citation>
    <scope>NUCLEOTIDE SEQUENCE [LARGE SCALE GENOMIC DNA]</scope>
    <source>
        <strain evidence="12 13">JCM 9157</strain>
    </source>
</reference>